<dbReference type="EMBL" id="JAECZO010000211">
    <property type="protein sequence ID" value="KAK7199088.1"/>
    <property type="molecule type" value="Genomic_DNA"/>
</dbReference>
<dbReference type="Proteomes" id="UP001430356">
    <property type="component" value="Unassembled WGS sequence"/>
</dbReference>
<reference evidence="3 4" key="1">
    <citation type="journal article" date="2021" name="MBio">
        <title>A New Model Trypanosomatid, Novymonas esmeraldas: Genomic Perception of Its 'Candidatus Pandoraea novymonadis' Endosymbiont.</title>
        <authorList>
            <person name="Zakharova A."/>
            <person name="Saura A."/>
            <person name="Butenko A."/>
            <person name="Podesvova L."/>
            <person name="Warmusova S."/>
            <person name="Kostygov A.Y."/>
            <person name="Nenarokova A."/>
            <person name="Lukes J."/>
            <person name="Opperdoes F.R."/>
            <person name="Yurchenko V."/>
        </authorList>
    </citation>
    <scope>NUCLEOTIDE SEQUENCE [LARGE SCALE GENOMIC DNA]</scope>
    <source>
        <strain evidence="3 4">E262AT.01</strain>
    </source>
</reference>
<keyword evidence="2" id="KW-1133">Transmembrane helix</keyword>
<feature type="compositionally biased region" description="Polar residues" evidence="1">
    <location>
        <begin position="155"/>
        <end position="166"/>
    </location>
</feature>
<gene>
    <name evidence="3" type="ORF">NESM_000877800</name>
</gene>
<protein>
    <submittedName>
        <fullName evidence="3">Uncharacterized protein</fullName>
    </submittedName>
</protein>
<evidence type="ECO:0000256" key="1">
    <source>
        <dbReference type="SAM" id="MobiDB-lite"/>
    </source>
</evidence>
<comment type="caution">
    <text evidence="3">The sequence shown here is derived from an EMBL/GenBank/DDBJ whole genome shotgun (WGS) entry which is preliminary data.</text>
</comment>
<proteinExistence type="predicted"/>
<feature type="transmembrane region" description="Helical" evidence="2">
    <location>
        <begin position="47"/>
        <end position="71"/>
    </location>
</feature>
<evidence type="ECO:0000313" key="3">
    <source>
        <dbReference type="EMBL" id="KAK7199088.1"/>
    </source>
</evidence>
<keyword evidence="4" id="KW-1185">Reference proteome</keyword>
<name>A0AAW0EY67_9TRYP</name>
<evidence type="ECO:0000256" key="2">
    <source>
        <dbReference type="SAM" id="Phobius"/>
    </source>
</evidence>
<keyword evidence="2" id="KW-0472">Membrane</keyword>
<sequence length="258" mass="27611">MSSAAASTVAFMPRHDSAISYITRATAGGGLCMVRPKSKSKCNTVCIIVLACVLGGCALIALLVLLWCCLVGRRRRERRLKAEEVQERDSTNDGVLYAGEEESSTHKHSAMVPPSAIVEKDVSHSDFSMNPLAPTAPSNASSPHSAVKKQDESPESSFATETSSICTEMHVPRTRSTRIPIDEDHVTPLSKAQLPPTPPKPDQEATPLPVQGTTDASQQPPSSKARRRTRARGKKGISGVDAAVCPEDSFGSLQDYMA</sequence>
<evidence type="ECO:0000313" key="4">
    <source>
        <dbReference type="Proteomes" id="UP001430356"/>
    </source>
</evidence>
<keyword evidence="2" id="KW-0812">Transmembrane</keyword>
<organism evidence="3 4">
    <name type="scientific">Novymonas esmeraldas</name>
    <dbReference type="NCBI Taxonomy" id="1808958"/>
    <lineage>
        <taxon>Eukaryota</taxon>
        <taxon>Discoba</taxon>
        <taxon>Euglenozoa</taxon>
        <taxon>Kinetoplastea</taxon>
        <taxon>Metakinetoplastina</taxon>
        <taxon>Trypanosomatida</taxon>
        <taxon>Trypanosomatidae</taxon>
        <taxon>Novymonas</taxon>
    </lineage>
</organism>
<accession>A0AAW0EY67</accession>
<feature type="region of interest" description="Disordered" evidence="1">
    <location>
        <begin position="126"/>
        <end position="258"/>
    </location>
</feature>
<dbReference type="AlphaFoldDB" id="A0AAW0EY67"/>
<feature type="compositionally biased region" description="Basic residues" evidence="1">
    <location>
        <begin position="224"/>
        <end position="235"/>
    </location>
</feature>
<feature type="compositionally biased region" description="Polar residues" evidence="1">
    <location>
        <begin position="211"/>
        <end position="222"/>
    </location>
</feature>